<dbReference type="InterPro" id="IPR038765">
    <property type="entry name" value="Papain-like_cys_pep_sf"/>
</dbReference>
<feature type="signal peptide" evidence="2">
    <location>
        <begin position="1"/>
        <end position="23"/>
    </location>
</feature>
<organism evidence="4 5">
    <name type="scientific">Gemella sanguinis</name>
    <dbReference type="NCBI Taxonomy" id="84135"/>
    <lineage>
        <taxon>Bacteria</taxon>
        <taxon>Bacillati</taxon>
        <taxon>Bacillota</taxon>
        <taxon>Bacilli</taxon>
        <taxon>Bacillales</taxon>
        <taxon>Gemellaceae</taxon>
        <taxon>Gemella</taxon>
    </lineage>
</organism>
<reference evidence="4 5" key="1">
    <citation type="submission" date="2019-11" db="EMBL/GenBank/DDBJ databases">
        <title>FDA dAtabase for Regulatory Grade micrObial Sequences (FDA-ARGOS): Supporting development and validation of Infectious Disease Dx tests.</title>
        <authorList>
            <person name="Turner S."/>
            <person name="Byrd R."/>
            <person name="Tallon L."/>
            <person name="Sadzewicz L."/>
            <person name="Vavikolanu K."/>
            <person name="Mehta A."/>
            <person name="Aluvathingal J."/>
            <person name="Nadendla S."/>
            <person name="Myers T."/>
            <person name="Yan Y."/>
            <person name="Sichtig H."/>
        </authorList>
    </citation>
    <scope>NUCLEOTIDE SEQUENCE [LARGE SCALE GENOMIC DNA]</scope>
    <source>
        <strain evidence="4 5">FDAARGOS_742</strain>
    </source>
</reference>
<dbReference type="EMBL" id="CP046313">
    <property type="protein sequence ID" value="QGS07416.1"/>
    <property type="molecule type" value="Genomic_DNA"/>
</dbReference>
<feature type="domain" description="Peptidase C51" evidence="3">
    <location>
        <begin position="480"/>
        <end position="562"/>
    </location>
</feature>
<dbReference type="SUPFAM" id="SSF54001">
    <property type="entry name" value="Cysteine proteinases"/>
    <property type="match status" value="1"/>
</dbReference>
<evidence type="ECO:0000256" key="1">
    <source>
        <dbReference type="SAM" id="MobiDB-lite"/>
    </source>
</evidence>
<feature type="region of interest" description="Disordered" evidence="1">
    <location>
        <begin position="85"/>
        <end position="135"/>
    </location>
</feature>
<feature type="compositionally biased region" description="Basic and acidic residues" evidence="1">
    <location>
        <begin position="85"/>
        <end position="108"/>
    </location>
</feature>
<evidence type="ECO:0000259" key="3">
    <source>
        <dbReference type="Pfam" id="PF05257"/>
    </source>
</evidence>
<keyword evidence="2" id="KW-0732">Signal</keyword>
<gene>
    <name evidence="4" type="ORF">FOC50_03520</name>
</gene>
<evidence type="ECO:0000313" key="4">
    <source>
        <dbReference type="EMBL" id="QGS07416.1"/>
    </source>
</evidence>
<dbReference type="Pfam" id="PF05257">
    <property type="entry name" value="CHAP"/>
    <property type="match status" value="1"/>
</dbReference>
<name>A0ABX6FIU2_9BACL</name>
<accession>A0ABX6FIU2</accession>
<proteinExistence type="predicted"/>
<feature type="chain" id="PRO_5046719347" evidence="2">
    <location>
        <begin position="24"/>
        <end position="594"/>
    </location>
</feature>
<feature type="region of interest" description="Disordered" evidence="1">
    <location>
        <begin position="28"/>
        <end position="63"/>
    </location>
</feature>
<dbReference type="Proteomes" id="UP000427636">
    <property type="component" value="Chromosome"/>
</dbReference>
<dbReference type="GeneID" id="84802322"/>
<dbReference type="InterPro" id="IPR007921">
    <property type="entry name" value="CHAP_dom"/>
</dbReference>
<keyword evidence="5" id="KW-1185">Reference proteome</keyword>
<sequence>MKNNIKLGLGILTVLATPFAVDAANGSSEAHAAQDTVKNTQVAKTTNKEEVKTTTQKQVESTTKVGNTKVETTKKENIKVEDTKKENTVKKEEATKKEETTKKDESTDKQASSVKTVSGKPQAPEADSKEKKTGWASNGTYYVNGKLANWWYDDGKDWYFFQNGKKHTGEGKDNAGNHYFVNGKYANGYQKDTYYVKGEAANWWYDDGKDWYFFQKGKKHTGEGKDNSGKRHFTNGKYTNGYQKDTYYVNGKLADWWLDDGQDWYFFKEGKKFTGEASDSAGKHLFTNGKYANGTENGLFYVRGKKANGYEKGTYYVDGKLADWWVNDGQDWYFFKHGLKFTGEASDSAGKHYFVNGKYANGKEKGIYYVNGKVANGYANGIYYVNGKLGDWWLDDGQDWYFFKEGKKFTGVAKDSSGEHKFVNGKYAAATGNGSDGLSNVLSIAQSYLGVEMGSAEHKKIVDAYNSVNPKPVGYTAKYSDDWCDVFVTTVFQQAGLSSLIGRECGVQRHIGIMQQKGIWQGKVLPKAGDVITFDWDGGGFADHIGIVESVKDGVVTTIEGNSSPYTSSGKTKVNRKTYNWNASYIKGYARPNY</sequence>
<dbReference type="RefSeq" id="WP_016359660.1">
    <property type="nucleotide sequence ID" value="NZ_CP046313.1"/>
</dbReference>
<evidence type="ECO:0000313" key="5">
    <source>
        <dbReference type="Proteomes" id="UP000427636"/>
    </source>
</evidence>
<protein>
    <submittedName>
        <fullName evidence="4">CHAP domain-containing protein</fullName>
    </submittedName>
</protein>
<evidence type="ECO:0000256" key="2">
    <source>
        <dbReference type="SAM" id="SignalP"/>
    </source>
</evidence>